<sequence>MNYIIKIGYGLTSVTWLVLLFNLIMPFDNGIGMILYIFLAFMAVMHGLQVFIFHTLFSPQLTLTAKDYATAYLFGVFALLSYRQKILQK</sequence>
<dbReference type="Proteomes" id="UP001139333">
    <property type="component" value="Unassembled WGS sequence"/>
</dbReference>
<protein>
    <submittedName>
        <fullName evidence="2">DUF1145 domain-containing protein</fullName>
    </submittedName>
</protein>
<keyword evidence="3" id="KW-1185">Reference proteome</keyword>
<evidence type="ECO:0000313" key="3">
    <source>
        <dbReference type="Proteomes" id="UP001139333"/>
    </source>
</evidence>
<name>A0A9X2CMA2_9GAMM</name>
<feature type="transmembrane region" description="Helical" evidence="1">
    <location>
        <begin position="33"/>
        <end position="57"/>
    </location>
</feature>
<reference evidence="2" key="1">
    <citation type="submission" date="2022-01" db="EMBL/GenBank/DDBJ databases">
        <title>Whole genome-based taxonomy of the Shewanellaceae.</title>
        <authorList>
            <person name="Martin-Rodriguez A.J."/>
        </authorList>
    </citation>
    <scope>NUCLEOTIDE SEQUENCE</scope>
    <source>
        <strain evidence="2">DSM 16422</strain>
    </source>
</reference>
<dbReference type="RefSeq" id="WP_248996145.1">
    <property type="nucleotide sequence ID" value="NZ_JAKIKP010000009.1"/>
</dbReference>
<dbReference type="AlphaFoldDB" id="A0A9X2CMA2"/>
<accession>A0A9X2CMA2</accession>
<dbReference type="Pfam" id="PF06611">
    <property type="entry name" value="DUF1145"/>
    <property type="match status" value="1"/>
</dbReference>
<dbReference type="EMBL" id="JAKIKP010000009">
    <property type="protein sequence ID" value="MCL1143465.1"/>
    <property type="molecule type" value="Genomic_DNA"/>
</dbReference>
<organism evidence="2 3">
    <name type="scientific">Shewanella gaetbuli</name>
    <dbReference type="NCBI Taxonomy" id="220752"/>
    <lineage>
        <taxon>Bacteria</taxon>
        <taxon>Pseudomonadati</taxon>
        <taxon>Pseudomonadota</taxon>
        <taxon>Gammaproteobacteria</taxon>
        <taxon>Alteromonadales</taxon>
        <taxon>Shewanellaceae</taxon>
        <taxon>Shewanella</taxon>
    </lineage>
</organism>
<comment type="caution">
    <text evidence="2">The sequence shown here is derived from an EMBL/GenBank/DDBJ whole genome shotgun (WGS) entry which is preliminary data.</text>
</comment>
<evidence type="ECO:0000256" key="1">
    <source>
        <dbReference type="SAM" id="Phobius"/>
    </source>
</evidence>
<dbReference type="PANTHER" id="PTHR38775">
    <property type="entry name" value="INNER MEMBRANE PROTEIN-RELATED"/>
    <property type="match status" value="1"/>
</dbReference>
<gene>
    <name evidence="2" type="ORF">L2672_12255</name>
</gene>
<feature type="transmembrane region" description="Helical" evidence="1">
    <location>
        <begin position="7"/>
        <end position="27"/>
    </location>
</feature>
<evidence type="ECO:0000313" key="2">
    <source>
        <dbReference type="EMBL" id="MCL1143465.1"/>
    </source>
</evidence>
<keyword evidence="1" id="KW-0472">Membrane</keyword>
<proteinExistence type="predicted"/>
<keyword evidence="1" id="KW-1133">Transmembrane helix</keyword>
<dbReference type="PANTHER" id="PTHR38775:SF1">
    <property type="entry name" value="INNER MEMBRANE PROTEIN"/>
    <property type="match status" value="1"/>
</dbReference>
<dbReference type="InterPro" id="IPR009525">
    <property type="entry name" value="DUF1145"/>
</dbReference>
<feature type="transmembrane region" description="Helical" evidence="1">
    <location>
        <begin position="69"/>
        <end position="86"/>
    </location>
</feature>
<keyword evidence="1" id="KW-0812">Transmembrane</keyword>